<gene>
    <name evidence="2" type="ORF">GRJ2_002698400</name>
</gene>
<feature type="region of interest" description="Disordered" evidence="1">
    <location>
        <begin position="1"/>
        <end position="45"/>
    </location>
</feature>
<evidence type="ECO:0000313" key="3">
    <source>
        <dbReference type="Proteomes" id="UP001623348"/>
    </source>
</evidence>
<sequence length="77" mass="8526">MRPGKGRPQEVEDTQPPPPDCSTEPDPSPTPPLDAEQPPVQGAEEEAVARELEQLYLSHLRRLRGEPGLYLALAWLT</sequence>
<comment type="caution">
    <text evidence="2">The sequence shown here is derived from an EMBL/GenBank/DDBJ whole genome shotgun (WGS) entry which is preliminary data.</text>
</comment>
<reference evidence="2 3" key="1">
    <citation type="submission" date="2024-06" db="EMBL/GenBank/DDBJ databases">
        <title>The draft genome of Grus japonensis, version 3.</title>
        <authorList>
            <person name="Nabeshima K."/>
            <person name="Suzuki S."/>
            <person name="Onuma M."/>
        </authorList>
    </citation>
    <scope>NUCLEOTIDE SEQUENCE [LARGE SCALE GENOMIC DNA]</scope>
    <source>
        <strain evidence="2 3">451A</strain>
    </source>
</reference>
<organism evidence="2 3">
    <name type="scientific">Grus japonensis</name>
    <name type="common">Japanese crane</name>
    <name type="synonym">Red-crowned crane</name>
    <dbReference type="NCBI Taxonomy" id="30415"/>
    <lineage>
        <taxon>Eukaryota</taxon>
        <taxon>Metazoa</taxon>
        <taxon>Chordata</taxon>
        <taxon>Craniata</taxon>
        <taxon>Vertebrata</taxon>
        <taxon>Euteleostomi</taxon>
        <taxon>Archelosauria</taxon>
        <taxon>Archosauria</taxon>
        <taxon>Dinosauria</taxon>
        <taxon>Saurischia</taxon>
        <taxon>Theropoda</taxon>
        <taxon>Coelurosauria</taxon>
        <taxon>Aves</taxon>
        <taxon>Neognathae</taxon>
        <taxon>Neoaves</taxon>
        <taxon>Gruiformes</taxon>
        <taxon>Gruidae</taxon>
        <taxon>Grus</taxon>
    </lineage>
</organism>
<dbReference type="AlphaFoldDB" id="A0ABC9XX71"/>
<keyword evidence="3" id="KW-1185">Reference proteome</keyword>
<dbReference type="Proteomes" id="UP001623348">
    <property type="component" value="Unassembled WGS sequence"/>
</dbReference>
<name>A0ABC9XX71_GRUJA</name>
<dbReference type="EMBL" id="BAAFJT010000038">
    <property type="protein sequence ID" value="GAB0202328.1"/>
    <property type="molecule type" value="Genomic_DNA"/>
</dbReference>
<evidence type="ECO:0000313" key="2">
    <source>
        <dbReference type="EMBL" id="GAB0202328.1"/>
    </source>
</evidence>
<feature type="compositionally biased region" description="Pro residues" evidence="1">
    <location>
        <begin position="15"/>
        <end position="32"/>
    </location>
</feature>
<protein>
    <submittedName>
        <fullName evidence="2">Translation initiation factor IF-2-like</fullName>
    </submittedName>
</protein>
<proteinExistence type="predicted"/>
<evidence type="ECO:0000256" key="1">
    <source>
        <dbReference type="SAM" id="MobiDB-lite"/>
    </source>
</evidence>
<accession>A0ABC9XX71</accession>